<dbReference type="EC" id="1.2.1.10" evidence="3"/>
<dbReference type="AlphaFoldDB" id="A0A923NB57"/>
<dbReference type="CDD" id="cd07122">
    <property type="entry name" value="ALDH_F20_ACDH"/>
    <property type="match status" value="1"/>
</dbReference>
<dbReference type="GO" id="GO:0008774">
    <property type="term" value="F:acetaldehyde dehydrogenase (acetylating) activity"/>
    <property type="evidence" value="ECO:0007669"/>
    <property type="project" value="UniProtKB-EC"/>
</dbReference>
<sequence length="574" mass="60331">MQNIDYDLRSVQEVRDLARLGQIATEKIANYTEDQIDRIIRNMVRVAEENAVSLAQMAVEETGFGKVADKTYKNHMASTLLYDAIKDMKTIGIVSEDPIARTMDVADPVGLLMGIVPSTNPTSTAIFKSIIAIKARNAIVFSPHPSAAKCTLKAATLMRDAAVEAGAPENIIGCISMPSMPATDELMHSKEVKMIIATGGPGMVKASYSAGKPALGVGAGNSPAYIERTANVQQAVTNIIASKTFDYGTICASEQSIICEECNKDAVIAELKNQGAYFMSPEETDKVCKLLFKAGGHAMNAKFVGRSPLHIASAAGINVPENTTVLIGPQGGVGDGYPLSFEKLTSVLAFYVVNDWHEACELSIELLQNGIGHTMSLHTENKNIVLEFTKKPASRILVNTGSSMGGTGGSTGLIPSFTLGCGTWGGSSVSENVSPMHLVNIKKVAYGIKNCATLAADDPTFNHPELANLNAAPAAGANIGFTPIHPEPIPASGAPMAFDTHTVAPTQVSPANCGSTSAYLSPADYQNNNSGISYGVGCNSCSSNADAPVASDQPIDANQLNDMINALVKAMKGE</sequence>
<comment type="caution">
    <text evidence="3">The sequence shown here is derived from an EMBL/GenBank/DDBJ whole genome shotgun (WGS) entry which is preliminary data.</text>
</comment>
<dbReference type="Gene3D" id="3.40.309.10">
    <property type="entry name" value="Aldehyde Dehydrogenase, Chain A, domain 2"/>
    <property type="match status" value="1"/>
</dbReference>
<evidence type="ECO:0000313" key="4">
    <source>
        <dbReference type="Proteomes" id="UP000644115"/>
    </source>
</evidence>
<evidence type="ECO:0000313" key="3">
    <source>
        <dbReference type="EMBL" id="MBC5998819.1"/>
    </source>
</evidence>
<dbReference type="Pfam" id="PF00171">
    <property type="entry name" value="Aldedh"/>
    <property type="match status" value="1"/>
</dbReference>
<dbReference type="InterPro" id="IPR016163">
    <property type="entry name" value="Ald_DH_C"/>
</dbReference>
<accession>A0A923NB57</accession>
<dbReference type="SUPFAM" id="SSF53720">
    <property type="entry name" value="ALDH-like"/>
    <property type="match status" value="1"/>
</dbReference>
<keyword evidence="1 3" id="KW-0560">Oxidoreductase</keyword>
<dbReference type="PANTHER" id="PTHR11699">
    <property type="entry name" value="ALDEHYDE DEHYDROGENASE-RELATED"/>
    <property type="match status" value="1"/>
</dbReference>
<dbReference type="InterPro" id="IPR015590">
    <property type="entry name" value="Aldehyde_DH_dom"/>
</dbReference>
<evidence type="ECO:0000256" key="1">
    <source>
        <dbReference type="ARBA" id="ARBA00023002"/>
    </source>
</evidence>
<evidence type="ECO:0000259" key="2">
    <source>
        <dbReference type="Pfam" id="PF00171"/>
    </source>
</evidence>
<gene>
    <name evidence="3" type="ORF">H8876_02210</name>
</gene>
<dbReference type="Proteomes" id="UP000644115">
    <property type="component" value="Unassembled WGS sequence"/>
</dbReference>
<organism evidence="3 4">
    <name type="scientific">Lentihominibacter faecis</name>
    <dbReference type="NCBI Taxonomy" id="2764712"/>
    <lineage>
        <taxon>Bacteria</taxon>
        <taxon>Bacillati</taxon>
        <taxon>Bacillota</taxon>
        <taxon>Clostridia</taxon>
        <taxon>Peptostreptococcales</taxon>
        <taxon>Anaerovoracaceae</taxon>
        <taxon>Lentihominibacter</taxon>
    </lineage>
</organism>
<dbReference type="Gene3D" id="3.40.605.10">
    <property type="entry name" value="Aldehyde Dehydrogenase, Chain A, domain 1"/>
    <property type="match status" value="1"/>
</dbReference>
<reference evidence="3" key="1">
    <citation type="submission" date="2020-08" db="EMBL/GenBank/DDBJ databases">
        <authorList>
            <person name="Liu C."/>
            <person name="Sun Q."/>
        </authorList>
    </citation>
    <scope>NUCLEOTIDE SEQUENCE</scope>
    <source>
        <strain evidence="3">BX16</strain>
    </source>
</reference>
<dbReference type="InterPro" id="IPR013357">
    <property type="entry name" value="Acetaldehyde_DH_acetylating"/>
</dbReference>
<dbReference type="InterPro" id="IPR016162">
    <property type="entry name" value="Ald_DH_N"/>
</dbReference>
<dbReference type="NCBIfam" id="TIGR02518">
    <property type="entry name" value="EutH_ACDH"/>
    <property type="match status" value="1"/>
</dbReference>
<feature type="domain" description="Aldehyde dehydrogenase" evidence="2">
    <location>
        <begin position="14"/>
        <end position="274"/>
    </location>
</feature>
<dbReference type="EMBL" id="JACRWC010000035">
    <property type="protein sequence ID" value="MBC5998819.1"/>
    <property type="molecule type" value="Genomic_DNA"/>
</dbReference>
<name>A0A923NB57_9FIRM</name>
<protein>
    <submittedName>
        <fullName evidence="3">Acetaldehyde dehydrogenase (Acetylating)</fullName>
        <ecNumber evidence="3">1.2.1.10</ecNumber>
    </submittedName>
</protein>
<proteinExistence type="predicted"/>
<keyword evidence="4" id="KW-1185">Reference proteome</keyword>
<dbReference type="InterPro" id="IPR016161">
    <property type="entry name" value="Ald_DH/histidinol_DH"/>
</dbReference>